<dbReference type="SUPFAM" id="SSF55729">
    <property type="entry name" value="Acyl-CoA N-acyltransferases (Nat)"/>
    <property type="match status" value="1"/>
</dbReference>
<keyword evidence="3" id="KW-1185">Reference proteome</keyword>
<dbReference type="AlphaFoldDB" id="A0A7T6Z480"/>
<protein>
    <submittedName>
        <fullName evidence="2">GNAT family N-acetyltransferase</fullName>
    </submittedName>
</protein>
<evidence type="ECO:0000313" key="2">
    <source>
        <dbReference type="EMBL" id="QQK76508.1"/>
    </source>
</evidence>
<sequence>MEDSVLAVEFYSFLDEETEFISYSVEFDLVNVNSDERTTIGYASLYFINTFSKNSWFDIRDAADGISGDMSHLIYELEDVLQQESDFLGLLAILDHLQINKAYRGKGLGSKALIEIVEYLETLSIDYLALIPSAFEEKDEEKKQIDIQRLIKFYNKFHLEVVNKQCESKPIMGRNLNHLVTI</sequence>
<evidence type="ECO:0000259" key="1">
    <source>
        <dbReference type="PROSITE" id="PS51186"/>
    </source>
</evidence>
<dbReference type="CDD" id="cd04301">
    <property type="entry name" value="NAT_SF"/>
    <property type="match status" value="1"/>
</dbReference>
<keyword evidence="2" id="KW-0808">Transferase</keyword>
<reference evidence="2 3" key="1">
    <citation type="submission" date="2020-06" db="EMBL/GenBank/DDBJ databases">
        <title>Genomic analysis of Salicibibacter sp. NKC5-3.</title>
        <authorList>
            <person name="Oh Y.J."/>
        </authorList>
    </citation>
    <scope>NUCLEOTIDE SEQUENCE [LARGE SCALE GENOMIC DNA]</scope>
    <source>
        <strain evidence="2 3">NKC5-3</strain>
    </source>
</reference>
<dbReference type="KEGG" id="scia:HUG15_13650"/>
<gene>
    <name evidence="2" type="ORF">HUG15_13650</name>
</gene>
<proteinExistence type="predicted"/>
<evidence type="ECO:0000313" key="3">
    <source>
        <dbReference type="Proteomes" id="UP000595823"/>
    </source>
</evidence>
<dbReference type="Gene3D" id="3.40.630.30">
    <property type="match status" value="1"/>
</dbReference>
<dbReference type="PROSITE" id="PS51186">
    <property type="entry name" value="GNAT"/>
    <property type="match status" value="1"/>
</dbReference>
<accession>A0A7T6Z480</accession>
<dbReference type="InterPro" id="IPR000182">
    <property type="entry name" value="GNAT_dom"/>
</dbReference>
<name>A0A7T6Z480_9BACI</name>
<dbReference type="RefSeq" id="WP_200123638.1">
    <property type="nucleotide sequence ID" value="NZ_CP054705.1"/>
</dbReference>
<dbReference type="InterPro" id="IPR016181">
    <property type="entry name" value="Acyl_CoA_acyltransferase"/>
</dbReference>
<dbReference type="Proteomes" id="UP000595823">
    <property type="component" value="Chromosome"/>
</dbReference>
<feature type="domain" description="N-acetyltransferase" evidence="1">
    <location>
        <begin position="1"/>
        <end position="177"/>
    </location>
</feature>
<dbReference type="EMBL" id="CP054705">
    <property type="protein sequence ID" value="QQK76508.1"/>
    <property type="molecule type" value="Genomic_DNA"/>
</dbReference>
<dbReference type="GO" id="GO:0016747">
    <property type="term" value="F:acyltransferase activity, transferring groups other than amino-acyl groups"/>
    <property type="evidence" value="ECO:0007669"/>
    <property type="project" value="InterPro"/>
</dbReference>
<organism evidence="2 3">
    <name type="scientific">Salicibibacter cibarius</name>
    <dbReference type="NCBI Taxonomy" id="2743000"/>
    <lineage>
        <taxon>Bacteria</taxon>
        <taxon>Bacillati</taxon>
        <taxon>Bacillota</taxon>
        <taxon>Bacilli</taxon>
        <taxon>Bacillales</taxon>
        <taxon>Bacillaceae</taxon>
        <taxon>Salicibibacter</taxon>
    </lineage>
</organism>